<evidence type="ECO:0000313" key="1">
    <source>
        <dbReference type="EMBL" id="TBR49579.1"/>
    </source>
</evidence>
<dbReference type="EMBL" id="SIZV01000027">
    <property type="protein sequence ID" value="TBR49579.1"/>
    <property type="molecule type" value="Genomic_DNA"/>
</dbReference>
<dbReference type="AlphaFoldDB" id="A0A7Z7YJV5"/>
<comment type="caution">
    <text evidence="1">The sequence shown here is derived from an EMBL/GenBank/DDBJ whole genome shotgun (WGS) entry which is preliminary data.</text>
</comment>
<sequence>MKFIYKDSKQKSYHWKQCEKLNAPFIEISQINQEYMNIFYDVTNSQIDLEKLSADIKCIYLSYTQFFMCDHLIIDDLYDQYYFFNLAVKIEHAEFIAESLYDYLFSKLNT</sequence>
<dbReference type="RefSeq" id="WP_131109661.1">
    <property type="nucleotide sequence ID" value="NZ_SIZV01000027.1"/>
</dbReference>
<reference evidence="1 2" key="1">
    <citation type="submission" date="2019-02" db="EMBL/GenBank/DDBJ databases">
        <title>Draft genome sequence of Escherichia albertii strain Mex-12/320a, isolated from an infant with diarrhea, harboring virulence genes associated with diarrheagenic strains of enteropathogenic E. coli.</title>
        <authorList>
            <person name="Maldonado-Puga S."/>
            <person name="Meza-Segura M."/>
            <person name="Zaidi M.B."/>
            <person name="Estrada-Garcia T."/>
        </authorList>
    </citation>
    <scope>NUCLEOTIDE SEQUENCE [LARGE SCALE GENOMIC DNA]</scope>
    <source>
        <strain evidence="1 2">Mex-12/320a</strain>
    </source>
</reference>
<organism evidence="1 2">
    <name type="scientific">Escherichia albertii</name>
    <dbReference type="NCBI Taxonomy" id="208962"/>
    <lineage>
        <taxon>Bacteria</taxon>
        <taxon>Pseudomonadati</taxon>
        <taxon>Pseudomonadota</taxon>
        <taxon>Gammaproteobacteria</taxon>
        <taxon>Enterobacterales</taxon>
        <taxon>Enterobacteriaceae</taxon>
        <taxon>Escherichia</taxon>
    </lineage>
</organism>
<gene>
    <name evidence="1" type="ORF">EYS06_18400</name>
</gene>
<protein>
    <submittedName>
        <fullName evidence="1">Uncharacterized protein</fullName>
    </submittedName>
</protein>
<proteinExistence type="predicted"/>
<evidence type="ECO:0000313" key="2">
    <source>
        <dbReference type="Proteomes" id="UP000292187"/>
    </source>
</evidence>
<name>A0A7Z7YJV5_ESCAL</name>
<accession>A0A7Z7YJV5</accession>
<dbReference type="Proteomes" id="UP000292187">
    <property type="component" value="Unassembled WGS sequence"/>
</dbReference>